<dbReference type="PANTHER" id="PTHR37422">
    <property type="entry name" value="TEICHURONIC ACID BIOSYNTHESIS PROTEIN TUAE"/>
    <property type="match status" value="1"/>
</dbReference>
<name>A0A822N6J6_9VIBR</name>
<proteinExistence type="predicted"/>
<comment type="subcellular location">
    <subcellularLocation>
        <location evidence="1">Membrane</location>
        <topology evidence="1">Multi-pass membrane protein</topology>
    </subcellularLocation>
</comment>
<evidence type="ECO:0000256" key="2">
    <source>
        <dbReference type="ARBA" id="ARBA00022692"/>
    </source>
</evidence>
<comment type="caution">
    <text evidence="7">The sequence shown here is derived from an EMBL/GenBank/DDBJ whole genome shotgun (WGS) entry which is preliminary data.</text>
</comment>
<dbReference type="InterPro" id="IPR051533">
    <property type="entry name" value="WaaL-like"/>
</dbReference>
<dbReference type="Pfam" id="PF04932">
    <property type="entry name" value="Wzy_C"/>
    <property type="match status" value="1"/>
</dbReference>
<dbReference type="PANTHER" id="PTHR37422:SF13">
    <property type="entry name" value="LIPOPOLYSACCHARIDE BIOSYNTHESIS PROTEIN PA4999-RELATED"/>
    <property type="match status" value="1"/>
</dbReference>
<feature type="transmembrane region" description="Helical" evidence="5">
    <location>
        <begin position="252"/>
        <end position="270"/>
    </location>
</feature>
<feature type="transmembrane region" description="Helical" evidence="5">
    <location>
        <begin position="226"/>
        <end position="243"/>
    </location>
</feature>
<accession>A0A822N6J6</accession>
<feature type="transmembrane region" description="Helical" evidence="5">
    <location>
        <begin position="326"/>
        <end position="347"/>
    </location>
</feature>
<dbReference type="EMBL" id="CCJV01000138">
    <property type="protein sequence ID" value="CDT62470.1"/>
    <property type="molecule type" value="Genomic_DNA"/>
</dbReference>
<evidence type="ECO:0000256" key="3">
    <source>
        <dbReference type="ARBA" id="ARBA00022989"/>
    </source>
</evidence>
<feature type="transmembrane region" description="Helical" evidence="5">
    <location>
        <begin position="180"/>
        <end position="196"/>
    </location>
</feature>
<feature type="domain" description="O-antigen ligase-related" evidence="6">
    <location>
        <begin position="209"/>
        <end position="340"/>
    </location>
</feature>
<evidence type="ECO:0000259" key="6">
    <source>
        <dbReference type="Pfam" id="PF04932"/>
    </source>
</evidence>
<dbReference type="GO" id="GO:0016020">
    <property type="term" value="C:membrane"/>
    <property type="evidence" value="ECO:0007669"/>
    <property type="project" value="UniProtKB-SubCell"/>
</dbReference>
<feature type="transmembrane region" description="Helical" evidence="5">
    <location>
        <begin position="127"/>
        <end position="146"/>
    </location>
</feature>
<evidence type="ECO:0000313" key="7">
    <source>
        <dbReference type="EMBL" id="CDT62470.1"/>
    </source>
</evidence>
<evidence type="ECO:0000256" key="4">
    <source>
        <dbReference type="ARBA" id="ARBA00023136"/>
    </source>
</evidence>
<sequence length="418" mass="47392">MTNYVSSNSKAWLTVFLILILFKPTPSVLLGSEIGMKIPDLIFITFLSLYLLIENKKIKINNMLVFLFVIFVFEITSQFNGMIYGNNILINDFVDLLLPLEVTLGFLVGCVYFASNENAKIRSIDRKIIILFILFSFIIFFDPLSIKSVLSNFYELGKSRGHSEENVSNIWRLSSTFTNPNYFGFFCSVVAAYYLYKNIESLSFFNVMMFIAFSIFVFISGSRTSLISMLLAFTSVIFIDFYTKGVGTKGRVVFYTTLSILIIFLVPKAVDLVGEILWRFTNVDNMKESFGARLGAWESTFVSIQQHALIGVGSNKMEVKSIDSNYVLILYKNGLVGLFLKLAFLTYMLKMSVTNIKKNINNDKGRSAINMLSVISIIVTTIAMITAIPLSMVHLAVPQSVIFGYVYQEYRYWGRCGC</sequence>
<dbReference type="Proteomes" id="UP000049495">
    <property type="component" value="Unassembled WGS sequence"/>
</dbReference>
<evidence type="ECO:0000313" key="8">
    <source>
        <dbReference type="Proteomes" id="UP000049495"/>
    </source>
</evidence>
<evidence type="ECO:0000256" key="1">
    <source>
        <dbReference type="ARBA" id="ARBA00004141"/>
    </source>
</evidence>
<keyword evidence="3 5" id="KW-1133">Transmembrane helix</keyword>
<feature type="transmembrane region" description="Helical" evidence="5">
    <location>
        <begin position="96"/>
        <end position="115"/>
    </location>
</feature>
<keyword evidence="4 5" id="KW-0472">Membrane</keyword>
<dbReference type="AlphaFoldDB" id="A0A822N6J6"/>
<dbReference type="InterPro" id="IPR007016">
    <property type="entry name" value="O-antigen_ligase-rel_domated"/>
</dbReference>
<gene>
    <name evidence="7" type="ORF">VCR5J5_740008</name>
</gene>
<protein>
    <recommendedName>
        <fullName evidence="6">O-antigen ligase-related domain-containing protein</fullName>
    </recommendedName>
</protein>
<feature type="transmembrane region" description="Helical" evidence="5">
    <location>
        <begin position="203"/>
        <end position="220"/>
    </location>
</feature>
<feature type="transmembrane region" description="Helical" evidence="5">
    <location>
        <begin position="37"/>
        <end position="53"/>
    </location>
</feature>
<organism evidence="7 8">
    <name type="scientific">Vibrio crassostreae</name>
    <dbReference type="NCBI Taxonomy" id="246167"/>
    <lineage>
        <taxon>Bacteria</taxon>
        <taxon>Pseudomonadati</taxon>
        <taxon>Pseudomonadota</taxon>
        <taxon>Gammaproteobacteria</taxon>
        <taxon>Vibrionales</taxon>
        <taxon>Vibrionaceae</taxon>
        <taxon>Vibrio</taxon>
    </lineage>
</organism>
<feature type="transmembrane region" description="Helical" evidence="5">
    <location>
        <begin position="368"/>
        <end position="390"/>
    </location>
</feature>
<reference evidence="8" key="1">
    <citation type="submission" date="2014-06" db="EMBL/GenBank/DDBJ databases">
        <authorList>
            <person name="Le Roux Frederique"/>
        </authorList>
    </citation>
    <scope>NUCLEOTIDE SEQUENCE [LARGE SCALE GENOMIC DNA]</scope>
    <source>
        <strain evidence="8">J5-5</strain>
    </source>
</reference>
<keyword evidence="2 5" id="KW-0812">Transmembrane</keyword>
<evidence type="ECO:0000256" key="5">
    <source>
        <dbReference type="SAM" id="Phobius"/>
    </source>
</evidence>
<feature type="transmembrane region" description="Helical" evidence="5">
    <location>
        <begin position="65"/>
        <end position="84"/>
    </location>
</feature>